<feature type="transmembrane region" description="Helical" evidence="1">
    <location>
        <begin position="208"/>
        <end position="225"/>
    </location>
</feature>
<keyword evidence="1" id="KW-0472">Membrane</keyword>
<proteinExistence type="predicted"/>
<feature type="transmembrane region" description="Helical" evidence="1">
    <location>
        <begin position="132"/>
        <end position="150"/>
    </location>
</feature>
<feature type="transmembrane region" description="Helical" evidence="1">
    <location>
        <begin position="314"/>
        <end position="332"/>
    </location>
</feature>
<feature type="transmembrane region" description="Helical" evidence="1">
    <location>
        <begin position="397"/>
        <end position="415"/>
    </location>
</feature>
<evidence type="ECO:0000256" key="1">
    <source>
        <dbReference type="SAM" id="Phobius"/>
    </source>
</evidence>
<feature type="transmembrane region" description="Helical" evidence="1">
    <location>
        <begin position="339"/>
        <end position="358"/>
    </location>
</feature>
<feature type="transmembrane region" description="Helical" evidence="1">
    <location>
        <begin position="231"/>
        <end position="248"/>
    </location>
</feature>
<feature type="transmembrane region" description="Helical" evidence="1">
    <location>
        <begin position="370"/>
        <end position="388"/>
    </location>
</feature>
<evidence type="ECO:0000313" key="3">
    <source>
        <dbReference type="Proteomes" id="UP001193389"/>
    </source>
</evidence>
<evidence type="ECO:0000313" key="2">
    <source>
        <dbReference type="EMBL" id="BBE16905.1"/>
    </source>
</evidence>
<feature type="transmembrane region" description="Helical" evidence="1">
    <location>
        <begin position="157"/>
        <end position="176"/>
    </location>
</feature>
<dbReference type="KEGG" id="anf:AQPE_1052"/>
<feature type="transmembrane region" description="Helical" evidence="1">
    <location>
        <begin position="89"/>
        <end position="112"/>
    </location>
</feature>
<dbReference type="Proteomes" id="UP001193389">
    <property type="component" value="Chromosome"/>
</dbReference>
<name>A0A5K7S5Z3_9BACT</name>
<accession>A0A5K7S5Z3</accession>
<feature type="transmembrane region" description="Helical" evidence="1">
    <location>
        <begin position="255"/>
        <end position="277"/>
    </location>
</feature>
<protein>
    <submittedName>
        <fullName evidence="2">Sll1132 protein</fullName>
    </submittedName>
</protein>
<feature type="transmembrane region" description="Helical" evidence="1">
    <location>
        <begin position="12"/>
        <end position="29"/>
    </location>
</feature>
<reference evidence="2" key="1">
    <citation type="journal article" date="2020" name="Int. J. Syst. Evol. Microbiol.">
        <title>Aquipluma nitroreducens gen. nov. sp. nov., a novel facultatively anaerobic bacterium isolated from a freshwater lake.</title>
        <authorList>
            <person name="Watanabe M."/>
            <person name="Kojima H."/>
            <person name="Fukui M."/>
        </authorList>
    </citation>
    <scope>NUCLEOTIDE SEQUENCE</scope>
    <source>
        <strain evidence="2">MeG22</strain>
    </source>
</reference>
<dbReference type="AlphaFoldDB" id="A0A5K7S5Z3"/>
<keyword evidence="3" id="KW-1185">Reference proteome</keyword>
<feature type="transmembrane region" description="Helical" evidence="1">
    <location>
        <begin position="182"/>
        <end position="201"/>
    </location>
</feature>
<keyword evidence="1" id="KW-1133">Transmembrane helix</keyword>
<sequence length="566" mass="66231">MHQFIRFLNSIRTLLVWILITTLLALLISNRHHKSGTFNWMTPLWADQAGYYVYLPGLFIYHFDAKSFPEKIEEKTGLGFSLDLEKNKVISRYTCGTAILQAPFFLIIHVLAGILNQPQDGFSGIYHKVPDLAALFYCILGLFFLRKFLLFYYRNRTVWFTILTLFFGTNLYYYAIDSTGMSHIYSFALFAVVAWLTKMMLLGETKRTYLYFICWSLLFALIVLIRPSNILLFPFLFCLDCNSSAEFIQRVKRFLSFRVILILLVSSFIVFLPQFLYWKYVSGSYITDSYQGFGFSNWKSPKILELWFSPNNGLFLYSPLYLAFIAGMLLMIKNKMRNGWVILITFLVATYIFASWFIFSFGCGFGSRNYVEFLVLFSLPLGYIYSLIPEFRIGKRYLIILLIFGLSIFNLRLVYSYNRCFQGGDWDFKEYVSFLVKIRKYHQTLDMKGLEHMAPENEYSKTLYLQAGKIYYLKYKKAVVRTEVTLESKDSEAALVLAIETPDTTLYWNAFRLKDQVPDGKLHKKQTVEGEFWIPASIPKNATIATYIWNKNKETLTVSEFDLYLE</sequence>
<organism evidence="2 3">
    <name type="scientific">Aquipluma nitroreducens</name>
    <dbReference type="NCBI Taxonomy" id="2010828"/>
    <lineage>
        <taxon>Bacteria</taxon>
        <taxon>Pseudomonadati</taxon>
        <taxon>Bacteroidota</taxon>
        <taxon>Bacteroidia</taxon>
        <taxon>Marinilabiliales</taxon>
        <taxon>Prolixibacteraceae</taxon>
        <taxon>Aquipluma</taxon>
    </lineage>
</organism>
<feature type="transmembrane region" description="Helical" evidence="1">
    <location>
        <begin position="49"/>
        <end position="68"/>
    </location>
</feature>
<dbReference type="EMBL" id="AP018694">
    <property type="protein sequence ID" value="BBE16905.1"/>
    <property type="molecule type" value="Genomic_DNA"/>
</dbReference>
<keyword evidence="1" id="KW-0812">Transmembrane</keyword>
<dbReference type="RefSeq" id="WP_318349939.1">
    <property type="nucleotide sequence ID" value="NZ_AP018694.1"/>
</dbReference>
<gene>
    <name evidence="2" type="ORF">AQPE_1052</name>
</gene>